<dbReference type="PROSITE" id="PS51296">
    <property type="entry name" value="RIESKE"/>
    <property type="match status" value="1"/>
</dbReference>
<keyword evidence="10" id="KW-1185">Reference proteome</keyword>
<dbReference type="Gene3D" id="3.90.380.10">
    <property type="entry name" value="Naphthalene 1,2-dioxygenase Alpha Subunit, Chain A, domain 1"/>
    <property type="match status" value="2"/>
</dbReference>
<dbReference type="CDD" id="cd03469">
    <property type="entry name" value="Rieske_RO_Alpha_N"/>
    <property type="match status" value="1"/>
</dbReference>
<dbReference type="GO" id="GO:0051537">
    <property type="term" value="F:2 iron, 2 sulfur cluster binding"/>
    <property type="evidence" value="ECO:0007669"/>
    <property type="project" value="UniProtKB-KW"/>
</dbReference>
<reference evidence="9" key="1">
    <citation type="submission" date="2020-12" db="EMBL/GenBank/DDBJ databases">
        <title>Bacterial taxonomy.</title>
        <authorList>
            <person name="Pan X."/>
        </authorList>
    </citation>
    <scope>NUCLEOTIDE SEQUENCE</scope>
    <source>
        <strain evidence="9">M0105</strain>
    </source>
</reference>
<dbReference type="GO" id="GO:0016491">
    <property type="term" value="F:oxidoreductase activity"/>
    <property type="evidence" value="ECO:0007669"/>
    <property type="project" value="UniProtKB-KW"/>
</dbReference>
<dbReference type="InterPro" id="IPR017941">
    <property type="entry name" value="Rieske_2Fe-2S"/>
</dbReference>
<organism evidence="9 10">
    <name type="scientific">Thermohalobaculum xanthum</name>
    <dbReference type="NCBI Taxonomy" id="2753746"/>
    <lineage>
        <taxon>Bacteria</taxon>
        <taxon>Pseudomonadati</taxon>
        <taxon>Pseudomonadota</taxon>
        <taxon>Alphaproteobacteria</taxon>
        <taxon>Rhodobacterales</taxon>
        <taxon>Paracoccaceae</taxon>
        <taxon>Thermohalobaculum</taxon>
    </lineage>
</organism>
<dbReference type="CDD" id="cd08885">
    <property type="entry name" value="RHO_alpha_C_1"/>
    <property type="match status" value="1"/>
</dbReference>
<evidence type="ECO:0000256" key="6">
    <source>
        <dbReference type="ARBA" id="ARBA00023014"/>
    </source>
</evidence>
<evidence type="ECO:0000313" key="10">
    <source>
        <dbReference type="Proteomes" id="UP000655420"/>
    </source>
</evidence>
<comment type="cofactor">
    <cofactor evidence="1">
        <name>Fe cation</name>
        <dbReference type="ChEBI" id="CHEBI:24875"/>
    </cofactor>
</comment>
<dbReference type="InterPro" id="IPR015879">
    <property type="entry name" value="Ring_hydroxy_dOase_asu_C_dom"/>
</dbReference>
<gene>
    <name evidence="9" type="ORF">H0I76_06160</name>
</gene>
<dbReference type="Gene3D" id="2.102.10.10">
    <property type="entry name" value="Rieske [2Fe-2S] iron-sulphur domain"/>
    <property type="match status" value="1"/>
</dbReference>
<dbReference type="AlphaFoldDB" id="A0A8J7M5E3"/>
<dbReference type="PRINTS" id="PR00090">
    <property type="entry name" value="RNGDIOXGNASE"/>
</dbReference>
<dbReference type="PANTHER" id="PTHR43756">
    <property type="entry name" value="CHOLINE MONOOXYGENASE, CHLOROPLASTIC"/>
    <property type="match status" value="1"/>
</dbReference>
<dbReference type="InterPro" id="IPR001663">
    <property type="entry name" value="Rng_hydr_dOase-A"/>
</dbReference>
<dbReference type="GO" id="GO:0005506">
    <property type="term" value="F:iron ion binding"/>
    <property type="evidence" value="ECO:0007669"/>
    <property type="project" value="InterPro"/>
</dbReference>
<evidence type="ECO:0000256" key="5">
    <source>
        <dbReference type="ARBA" id="ARBA00023004"/>
    </source>
</evidence>
<accession>A0A8J7M5E3</accession>
<dbReference type="EMBL" id="JAEHHL010000002">
    <property type="protein sequence ID" value="MBK0398764.1"/>
    <property type="molecule type" value="Genomic_DNA"/>
</dbReference>
<evidence type="ECO:0000256" key="7">
    <source>
        <dbReference type="SAM" id="Phobius"/>
    </source>
</evidence>
<evidence type="ECO:0000256" key="1">
    <source>
        <dbReference type="ARBA" id="ARBA00001962"/>
    </source>
</evidence>
<dbReference type="SUPFAM" id="SSF50022">
    <property type="entry name" value="ISP domain"/>
    <property type="match status" value="1"/>
</dbReference>
<dbReference type="Pfam" id="PF00848">
    <property type="entry name" value="Ring_hydroxyl_A"/>
    <property type="match status" value="1"/>
</dbReference>
<dbReference type="Proteomes" id="UP000655420">
    <property type="component" value="Unassembled WGS sequence"/>
</dbReference>
<evidence type="ECO:0000259" key="8">
    <source>
        <dbReference type="PROSITE" id="PS51296"/>
    </source>
</evidence>
<evidence type="ECO:0000256" key="2">
    <source>
        <dbReference type="ARBA" id="ARBA00022714"/>
    </source>
</evidence>
<dbReference type="SUPFAM" id="SSF55961">
    <property type="entry name" value="Bet v1-like"/>
    <property type="match status" value="1"/>
</dbReference>
<name>A0A8J7M5E3_9RHOB</name>
<comment type="caution">
    <text evidence="9">The sequence shown here is derived from an EMBL/GenBank/DDBJ whole genome shotgun (WGS) entry which is preliminary data.</text>
</comment>
<dbReference type="Pfam" id="PF00355">
    <property type="entry name" value="Rieske"/>
    <property type="match status" value="1"/>
</dbReference>
<dbReference type="PANTHER" id="PTHR43756:SF5">
    <property type="entry name" value="CHOLINE MONOOXYGENASE, CHLOROPLASTIC"/>
    <property type="match status" value="1"/>
</dbReference>
<evidence type="ECO:0000256" key="3">
    <source>
        <dbReference type="ARBA" id="ARBA00022723"/>
    </source>
</evidence>
<keyword evidence="3" id="KW-0479">Metal-binding</keyword>
<keyword evidence="7" id="KW-0472">Membrane</keyword>
<evidence type="ECO:0000256" key="4">
    <source>
        <dbReference type="ARBA" id="ARBA00023002"/>
    </source>
</evidence>
<dbReference type="RefSeq" id="WP_200608355.1">
    <property type="nucleotide sequence ID" value="NZ_JAEHHL010000002.1"/>
</dbReference>
<protein>
    <submittedName>
        <fullName evidence="9">Rieske 2Fe-2S domain-containing protein</fullName>
    </submittedName>
</protein>
<evidence type="ECO:0000313" key="9">
    <source>
        <dbReference type="EMBL" id="MBK0398764.1"/>
    </source>
</evidence>
<keyword evidence="6" id="KW-0411">Iron-sulfur</keyword>
<keyword evidence="7" id="KW-0812">Transmembrane</keyword>
<dbReference type="InterPro" id="IPR036922">
    <property type="entry name" value="Rieske_2Fe-2S_sf"/>
</dbReference>
<keyword evidence="7" id="KW-1133">Transmembrane helix</keyword>
<feature type="transmembrane region" description="Helical" evidence="7">
    <location>
        <begin position="275"/>
        <end position="294"/>
    </location>
</feature>
<keyword evidence="2" id="KW-0001">2Fe-2S</keyword>
<feature type="domain" description="Rieske" evidence="8">
    <location>
        <begin position="55"/>
        <end position="162"/>
    </location>
</feature>
<proteinExistence type="predicted"/>
<keyword evidence="5" id="KW-0408">Iron</keyword>
<keyword evidence="4" id="KW-0560">Oxidoreductase</keyword>
<sequence>MNVHDPSAAPSTDPAAELAATTARPFGEAMSMPKGVYTSDAFLARELEHVFRRDWICVGRASALARPGDYLTYDLAGEPVMVVRDADGRLRAQSNVCRHRMSVLLEGRGNVARITCPYHGWVYNLDGHLRGAPYMAGNTAFRRDEICLPQIRCEEWLGWVMVTLDPDAPPVAERLAGLAAELEPFGMEHYIEDFQETFVWDTNWKILAENFMESYHLPVCHAATIGGLSDIEASALPPGAPAYNIHTIQKDPSFTLSVAHPTNTRLKGEWRLRTAIMAIYPSLLITLSPGYFWYLSLHPRGVGKVHVTFGGGLAPEFMADPASAEHFKELRKLLEHVNDEDKGCTERVYRGVSATLSAPGPLSPMERPLYDFARYLAERVA</sequence>